<proteinExistence type="predicted"/>
<protein>
    <submittedName>
        <fullName evidence="1">Uncharacterized protein</fullName>
    </submittedName>
</protein>
<dbReference type="RefSeq" id="WP_171245556.1">
    <property type="nucleotide sequence ID" value="NZ_JABFAJ010000001.1"/>
</dbReference>
<dbReference type="AlphaFoldDB" id="A0A849JRV1"/>
<keyword evidence="2" id="KW-1185">Reference proteome</keyword>
<evidence type="ECO:0000313" key="1">
    <source>
        <dbReference type="EMBL" id="NNU26042.1"/>
    </source>
</evidence>
<evidence type="ECO:0000313" key="2">
    <source>
        <dbReference type="Proteomes" id="UP000557204"/>
    </source>
</evidence>
<gene>
    <name evidence="1" type="ORF">HLI28_00570</name>
</gene>
<sequence>MSTTLADLGIDVDLRVTPWHYPGPAAPTSGLLHDGTFGALRHDGGTWIGEDGTSLDELLGRARVPPRRHRHAVVAIGSNAAPGVMHRKFTRLGVSTTVPMLHGALSHVSVGHIPRVNPAGYVAAVPRTAPDVRSAVVVSLLTTEQVVALDATEHSYVRRSGADGLHLAGHDGPWSLYVSTIGAISGADGAAVPLGTQSALWDLLHVDAELAAVTGRGGHRTVARRLAADRRLRDRVSRHLLERGRVTGTGLESLAAAA</sequence>
<dbReference type="EMBL" id="JABFAJ010000001">
    <property type="protein sequence ID" value="NNU26042.1"/>
    <property type="molecule type" value="Genomic_DNA"/>
</dbReference>
<comment type="caution">
    <text evidence="1">The sequence shown here is derived from an EMBL/GenBank/DDBJ whole genome shotgun (WGS) entry which is preliminary data.</text>
</comment>
<reference evidence="1 2" key="1">
    <citation type="submission" date="2020-05" db="EMBL/GenBank/DDBJ databases">
        <title>Genome sequence of Isoptericola sp. JC619 isolated from Chilika lagoon, India.</title>
        <authorList>
            <person name="Kumar D."/>
            <person name="Appam K."/>
            <person name="Gandham S."/>
            <person name="Uppada J."/>
            <person name="Sasikala C."/>
            <person name="Venkata Ramana C."/>
        </authorList>
    </citation>
    <scope>NUCLEOTIDE SEQUENCE [LARGE SCALE GENOMIC DNA]</scope>
    <source>
        <strain evidence="1 2">JC619</strain>
    </source>
</reference>
<accession>A0A849JRV1</accession>
<organism evidence="1 2">
    <name type="scientific">Isoptericola sediminis</name>
    <dbReference type="NCBI Taxonomy" id="2733572"/>
    <lineage>
        <taxon>Bacteria</taxon>
        <taxon>Bacillati</taxon>
        <taxon>Actinomycetota</taxon>
        <taxon>Actinomycetes</taxon>
        <taxon>Micrococcales</taxon>
        <taxon>Promicromonosporaceae</taxon>
        <taxon>Isoptericola</taxon>
    </lineage>
</organism>
<name>A0A849JRV1_9MICO</name>
<dbReference type="Proteomes" id="UP000557204">
    <property type="component" value="Unassembled WGS sequence"/>
</dbReference>